<organism evidence="1 2">
    <name type="scientific">Amycolatopsis rhabdoformis</name>
    <dbReference type="NCBI Taxonomy" id="1448059"/>
    <lineage>
        <taxon>Bacteria</taxon>
        <taxon>Bacillati</taxon>
        <taxon>Actinomycetota</taxon>
        <taxon>Actinomycetes</taxon>
        <taxon>Pseudonocardiales</taxon>
        <taxon>Pseudonocardiaceae</taxon>
        <taxon>Amycolatopsis</taxon>
    </lineage>
</organism>
<evidence type="ECO:0000313" key="2">
    <source>
        <dbReference type="Proteomes" id="UP001330812"/>
    </source>
</evidence>
<protein>
    <submittedName>
        <fullName evidence="1">Uncharacterized protein</fullName>
    </submittedName>
</protein>
<dbReference type="EMBL" id="CP142149">
    <property type="protein sequence ID" value="WSE29954.1"/>
    <property type="molecule type" value="Genomic_DNA"/>
</dbReference>
<proteinExistence type="predicted"/>
<dbReference type="Proteomes" id="UP001330812">
    <property type="component" value="Chromosome"/>
</dbReference>
<sequence length="251" mass="27101">MGARGIPGRGNGIQETLERTSHELNCGQLAAKTAEKFTASKVSHWFTHGNFWARKAIKGTIIPAGDSLIFYCALTRARRCLIRTRPGHPAPQQGSRSHRLLLDREGPLHDGRRIRGRLPEREPGLRPDRGFARHRCAGTGYALRKSALQADTSTPVAGQHGSPLGDLAPFRTITQDTLAKLDAGDQAGATSRVDDLETGGDNAEARLKPRDDAAWTTIDGKIDTVLRQLRATSPNPATEKPALAVLLTALG</sequence>
<keyword evidence="2" id="KW-1185">Reference proteome</keyword>
<accession>A0ABZ1I674</accession>
<evidence type="ECO:0000313" key="1">
    <source>
        <dbReference type="EMBL" id="WSE29954.1"/>
    </source>
</evidence>
<reference evidence="1 2" key="1">
    <citation type="journal article" date="2015" name="Int. J. Syst. Evol. Microbiol.">
        <title>Amycolatopsis rhabdoformis sp. nov., an actinomycete isolated from a tropical forest soil.</title>
        <authorList>
            <person name="Souza W.R."/>
            <person name="Silva R.E."/>
            <person name="Goodfellow M."/>
            <person name="Busarakam K."/>
            <person name="Figueiro F.S."/>
            <person name="Ferreira D."/>
            <person name="Rodrigues-Filho E."/>
            <person name="Moraes L.A.B."/>
            <person name="Zucchi T.D."/>
        </authorList>
    </citation>
    <scope>NUCLEOTIDE SEQUENCE [LARGE SCALE GENOMIC DNA]</scope>
    <source>
        <strain evidence="1 2">NCIMB 14900</strain>
    </source>
</reference>
<gene>
    <name evidence="1" type="ORF">VSH64_45400</name>
</gene>
<name>A0ABZ1I674_9PSEU</name>